<name>A0AAD7A057_9AGAR</name>
<evidence type="ECO:0000256" key="3">
    <source>
        <dbReference type="ARBA" id="ARBA00008057"/>
    </source>
</evidence>
<comment type="subcellular location">
    <subcellularLocation>
        <location evidence="2">Nucleus</location>
    </subcellularLocation>
</comment>
<sequence>MSTSATDPTTTENNGVAASDASQSPDKGKNKVGKEDTSMEEEDDDSEEEESEEEEDDDDEDEEEADDSKEKIDPSAIRSRRTRGVKVDYTSPEALAKAGLTAQDIAGDDDDDEDVAMKED</sequence>
<comment type="caution">
    <text evidence="8">The sequence shown here is derived from an EMBL/GenBank/DDBJ whole genome shotgun (WGS) entry which is preliminary data.</text>
</comment>
<keyword evidence="4" id="KW-0143">Chaperone</keyword>
<dbReference type="AlphaFoldDB" id="A0AAD7A057"/>
<evidence type="ECO:0000256" key="2">
    <source>
        <dbReference type="ARBA" id="ARBA00004123"/>
    </source>
</evidence>
<keyword evidence="9" id="KW-1185">Reference proteome</keyword>
<feature type="compositionally biased region" description="Basic and acidic residues" evidence="6">
    <location>
        <begin position="26"/>
        <end position="37"/>
    </location>
</feature>
<dbReference type="EMBL" id="JARIHO010000020">
    <property type="protein sequence ID" value="KAJ7346944.1"/>
    <property type="molecule type" value="Genomic_DNA"/>
</dbReference>
<reference evidence="8" key="1">
    <citation type="submission" date="2023-03" db="EMBL/GenBank/DDBJ databases">
        <title>Massive genome expansion in bonnet fungi (Mycena s.s.) driven by repeated elements and novel gene families across ecological guilds.</title>
        <authorList>
            <consortium name="Lawrence Berkeley National Laboratory"/>
            <person name="Harder C.B."/>
            <person name="Miyauchi S."/>
            <person name="Viragh M."/>
            <person name="Kuo A."/>
            <person name="Thoen E."/>
            <person name="Andreopoulos B."/>
            <person name="Lu D."/>
            <person name="Skrede I."/>
            <person name="Drula E."/>
            <person name="Henrissat B."/>
            <person name="Morin E."/>
            <person name="Kohler A."/>
            <person name="Barry K."/>
            <person name="LaButti K."/>
            <person name="Morin E."/>
            <person name="Salamov A."/>
            <person name="Lipzen A."/>
            <person name="Mereny Z."/>
            <person name="Hegedus B."/>
            <person name="Baldrian P."/>
            <person name="Stursova M."/>
            <person name="Weitz H."/>
            <person name="Taylor A."/>
            <person name="Grigoriev I.V."/>
            <person name="Nagy L.G."/>
            <person name="Martin F."/>
            <person name="Kauserud H."/>
        </authorList>
    </citation>
    <scope>NUCLEOTIDE SEQUENCE</scope>
    <source>
        <strain evidence="8">CBHHK002</strain>
    </source>
</reference>
<evidence type="ECO:0000313" key="9">
    <source>
        <dbReference type="Proteomes" id="UP001218218"/>
    </source>
</evidence>
<dbReference type="Proteomes" id="UP001218218">
    <property type="component" value="Unassembled WGS sequence"/>
</dbReference>
<proteinExistence type="inferred from homology"/>
<feature type="region of interest" description="Disordered" evidence="6">
    <location>
        <begin position="1"/>
        <end position="120"/>
    </location>
</feature>
<dbReference type="Pfam" id="PF09649">
    <property type="entry name" value="CHZ"/>
    <property type="match status" value="1"/>
</dbReference>
<feature type="compositionally biased region" description="Acidic residues" evidence="6">
    <location>
        <begin position="38"/>
        <end position="67"/>
    </location>
</feature>
<keyword evidence="5" id="KW-0539">Nucleus</keyword>
<feature type="compositionally biased region" description="Polar residues" evidence="6">
    <location>
        <begin position="1"/>
        <end position="25"/>
    </location>
</feature>
<evidence type="ECO:0000256" key="5">
    <source>
        <dbReference type="ARBA" id="ARBA00023242"/>
    </source>
</evidence>
<comment type="similarity">
    <text evidence="3">Belongs to the CHZ1 family.</text>
</comment>
<evidence type="ECO:0000313" key="8">
    <source>
        <dbReference type="EMBL" id="KAJ7346944.1"/>
    </source>
</evidence>
<gene>
    <name evidence="8" type="ORF">DFH08DRAFT_1080881</name>
</gene>
<dbReference type="GO" id="GO:0005634">
    <property type="term" value="C:nucleus"/>
    <property type="evidence" value="ECO:0007669"/>
    <property type="project" value="UniProtKB-SubCell"/>
</dbReference>
<evidence type="ECO:0000256" key="4">
    <source>
        <dbReference type="ARBA" id="ARBA00023186"/>
    </source>
</evidence>
<evidence type="ECO:0000259" key="7">
    <source>
        <dbReference type="Pfam" id="PF09649"/>
    </source>
</evidence>
<dbReference type="InterPro" id="IPR019098">
    <property type="entry name" value="Histone_chaperone_domain_CHZ"/>
</dbReference>
<evidence type="ECO:0000256" key="1">
    <source>
        <dbReference type="ARBA" id="ARBA00002212"/>
    </source>
</evidence>
<organism evidence="8 9">
    <name type="scientific">Mycena albidolilacea</name>
    <dbReference type="NCBI Taxonomy" id="1033008"/>
    <lineage>
        <taxon>Eukaryota</taxon>
        <taxon>Fungi</taxon>
        <taxon>Dikarya</taxon>
        <taxon>Basidiomycota</taxon>
        <taxon>Agaricomycotina</taxon>
        <taxon>Agaricomycetes</taxon>
        <taxon>Agaricomycetidae</taxon>
        <taxon>Agaricales</taxon>
        <taxon>Marasmiineae</taxon>
        <taxon>Mycenaceae</taxon>
        <taxon>Mycena</taxon>
    </lineage>
</organism>
<protein>
    <recommendedName>
        <fullName evidence="7">Histone chaperone domain-containing protein</fullName>
    </recommendedName>
</protein>
<evidence type="ECO:0000256" key="6">
    <source>
        <dbReference type="SAM" id="MobiDB-lite"/>
    </source>
</evidence>
<comment type="function">
    <text evidence="1">Forms a chaperone-bound H2A.Z-H2B complex that acts as a source for SWR1 complex-dependent H2A to H2A.Z histone replacement in chromatin.</text>
</comment>
<accession>A0AAD7A057</accession>
<feature type="domain" description="Histone chaperone" evidence="7">
    <location>
        <begin position="64"/>
        <end position="94"/>
    </location>
</feature>